<sequence>MVYAKCSADKRIELWNDLFFISNNYSGPWLVGGDFNVILGEDEKKGGLLVYIQEYEEFAFCVNSCGMFDINLLVVRLLGGMEELKKNVFSKDKKSIALIMNTLKDYENQSGQKVNKEKICLYMFSKASNALIREMEEVISFVRELKALYGLTLCGTSTAKDIDLNGGMEGKISSLEDDVNG</sequence>
<dbReference type="PaxDb" id="4113-PGSC0003DMT400096844"/>
<name>M1DZC7_SOLTU</name>
<reference evidence="2" key="1">
    <citation type="journal article" date="2011" name="Nature">
        <title>Genome sequence and analysis of the tuber crop potato.</title>
        <authorList>
            <consortium name="The Potato Genome Sequencing Consortium"/>
        </authorList>
    </citation>
    <scope>NUCLEOTIDE SEQUENCE [LARGE SCALE GENOMIC DNA]</scope>
    <source>
        <strain evidence="2">cv. DM1-3 516 R44</strain>
    </source>
</reference>
<dbReference type="Proteomes" id="UP000011115">
    <property type="component" value="Unassembled WGS sequence"/>
</dbReference>
<keyword evidence="2" id="KW-1185">Reference proteome</keyword>
<accession>M1DZC7</accession>
<proteinExistence type="predicted"/>
<dbReference type="InParanoid" id="M1DZC7"/>
<dbReference type="SUPFAM" id="SSF56219">
    <property type="entry name" value="DNase I-like"/>
    <property type="match status" value="1"/>
</dbReference>
<dbReference type="Gene3D" id="3.60.10.10">
    <property type="entry name" value="Endonuclease/exonuclease/phosphatase"/>
    <property type="match status" value="1"/>
</dbReference>
<dbReference type="InterPro" id="IPR036691">
    <property type="entry name" value="Endo/exonu/phosph_ase_sf"/>
</dbReference>
<reference evidence="1" key="2">
    <citation type="submission" date="2015-06" db="UniProtKB">
        <authorList>
            <consortium name="EnsemblPlants"/>
        </authorList>
    </citation>
    <scope>IDENTIFICATION</scope>
    <source>
        <strain evidence="1">DM1-3 516 R44</strain>
    </source>
</reference>
<dbReference type="HOGENOM" id="CLU_1491567_0_0_1"/>
<organism evidence="1 2">
    <name type="scientific">Solanum tuberosum</name>
    <name type="common">Potato</name>
    <dbReference type="NCBI Taxonomy" id="4113"/>
    <lineage>
        <taxon>Eukaryota</taxon>
        <taxon>Viridiplantae</taxon>
        <taxon>Streptophyta</taxon>
        <taxon>Embryophyta</taxon>
        <taxon>Tracheophyta</taxon>
        <taxon>Spermatophyta</taxon>
        <taxon>Magnoliopsida</taxon>
        <taxon>eudicotyledons</taxon>
        <taxon>Gunneridae</taxon>
        <taxon>Pentapetalae</taxon>
        <taxon>asterids</taxon>
        <taxon>lamiids</taxon>
        <taxon>Solanales</taxon>
        <taxon>Solanaceae</taxon>
        <taxon>Solanoideae</taxon>
        <taxon>Solaneae</taxon>
        <taxon>Solanum</taxon>
    </lineage>
</organism>
<protein>
    <submittedName>
        <fullName evidence="1">Non-LTR retroelement reverse transcriptase</fullName>
    </submittedName>
</protein>
<dbReference type="Gramene" id="PGSC0003DMT400096844">
    <property type="protein sequence ID" value="PGSC0003DMT400096844"/>
    <property type="gene ID" value="PGSC0003DMG400046415"/>
</dbReference>
<evidence type="ECO:0000313" key="2">
    <source>
        <dbReference type="Proteomes" id="UP000011115"/>
    </source>
</evidence>
<dbReference type="EnsemblPlants" id="PGSC0003DMT400096844">
    <property type="protein sequence ID" value="PGSC0003DMT400096844"/>
    <property type="gene ID" value="PGSC0003DMG400046415"/>
</dbReference>
<dbReference type="AlphaFoldDB" id="M1DZC7"/>
<evidence type="ECO:0000313" key="1">
    <source>
        <dbReference type="EnsemblPlants" id="PGSC0003DMT400096844"/>
    </source>
</evidence>